<dbReference type="GO" id="GO:0003700">
    <property type="term" value="F:DNA-binding transcription factor activity"/>
    <property type="evidence" value="ECO:0007669"/>
    <property type="project" value="InterPro"/>
</dbReference>
<dbReference type="InterPro" id="IPR009057">
    <property type="entry name" value="Homeodomain-like_sf"/>
</dbReference>
<dbReference type="SUPFAM" id="SSF46689">
    <property type="entry name" value="Homeodomain-like"/>
    <property type="match status" value="2"/>
</dbReference>
<feature type="modified residue" description="4-aspartylphosphate" evidence="4">
    <location>
        <position position="59"/>
    </location>
</feature>
<evidence type="ECO:0000313" key="8">
    <source>
        <dbReference type="EMBL" id="PKG24820.1"/>
    </source>
</evidence>
<gene>
    <name evidence="8" type="ORF">CWS01_04470</name>
</gene>
<dbReference type="SUPFAM" id="SSF52172">
    <property type="entry name" value="CheY-like"/>
    <property type="match status" value="1"/>
</dbReference>
<evidence type="ECO:0000256" key="5">
    <source>
        <dbReference type="SAM" id="Coils"/>
    </source>
</evidence>
<dbReference type="InterPro" id="IPR001789">
    <property type="entry name" value="Sig_transdc_resp-reg_receiver"/>
</dbReference>
<evidence type="ECO:0000256" key="3">
    <source>
        <dbReference type="ARBA" id="ARBA00023163"/>
    </source>
</evidence>
<dbReference type="PROSITE" id="PS50110">
    <property type="entry name" value="RESPONSE_REGULATORY"/>
    <property type="match status" value="1"/>
</dbReference>
<organism evidence="8 9">
    <name type="scientific">Niallia nealsonii</name>
    <dbReference type="NCBI Taxonomy" id="115979"/>
    <lineage>
        <taxon>Bacteria</taxon>
        <taxon>Bacillati</taxon>
        <taxon>Bacillota</taxon>
        <taxon>Bacilli</taxon>
        <taxon>Bacillales</taxon>
        <taxon>Bacillaceae</taxon>
        <taxon>Niallia</taxon>
    </lineage>
</organism>
<dbReference type="PRINTS" id="PR00032">
    <property type="entry name" value="HTHARAC"/>
</dbReference>
<accession>A0A2N0Z5N6</accession>
<comment type="caution">
    <text evidence="8">The sequence shown here is derived from an EMBL/GenBank/DDBJ whole genome shotgun (WGS) entry which is preliminary data.</text>
</comment>
<dbReference type="PANTHER" id="PTHR43280">
    <property type="entry name" value="ARAC-FAMILY TRANSCRIPTIONAL REGULATOR"/>
    <property type="match status" value="1"/>
</dbReference>
<feature type="domain" description="Response regulatory" evidence="7">
    <location>
        <begin position="5"/>
        <end position="124"/>
    </location>
</feature>
<dbReference type="EMBL" id="PISE01000010">
    <property type="protein sequence ID" value="PKG24820.1"/>
    <property type="molecule type" value="Genomic_DNA"/>
</dbReference>
<name>A0A2N0Z5N6_9BACI</name>
<dbReference type="InterPro" id="IPR011006">
    <property type="entry name" value="CheY-like_superfamily"/>
</dbReference>
<evidence type="ECO:0000256" key="4">
    <source>
        <dbReference type="PROSITE-ProRule" id="PRU00169"/>
    </source>
</evidence>
<dbReference type="RefSeq" id="WP_101175850.1">
    <property type="nucleotide sequence ID" value="NZ_PISE01000010.1"/>
</dbReference>
<keyword evidence="3" id="KW-0804">Transcription</keyword>
<dbReference type="InterPro" id="IPR020449">
    <property type="entry name" value="Tscrpt_reg_AraC-type_HTH"/>
</dbReference>
<dbReference type="PANTHER" id="PTHR43280:SF10">
    <property type="entry name" value="REGULATORY PROTEIN POCR"/>
    <property type="match status" value="1"/>
</dbReference>
<feature type="coiled-coil region" evidence="5">
    <location>
        <begin position="113"/>
        <end position="143"/>
    </location>
</feature>
<protein>
    <submittedName>
        <fullName evidence="8">Uncharacterized protein</fullName>
    </submittedName>
</protein>
<dbReference type="CDD" id="cd17536">
    <property type="entry name" value="REC_YesN-like"/>
    <property type="match status" value="1"/>
</dbReference>
<dbReference type="Pfam" id="PF00072">
    <property type="entry name" value="Response_reg"/>
    <property type="match status" value="1"/>
</dbReference>
<dbReference type="Pfam" id="PF12833">
    <property type="entry name" value="HTH_18"/>
    <property type="match status" value="1"/>
</dbReference>
<evidence type="ECO:0000256" key="2">
    <source>
        <dbReference type="ARBA" id="ARBA00023125"/>
    </source>
</evidence>
<dbReference type="Gene3D" id="1.10.10.60">
    <property type="entry name" value="Homeodomain-like"/>
    <property type="match status" value="2"/>
</dbReference>
<sequence length="551" mass="64959">MERVRTIIVDDEPKILNRLIRIVQSCGDEWEIVGTFSDGKEAYDAISQQSLSFDLLLTDVQMPEMDGLKLIHSLREDNRMFESIIISGYDQFSYLQTAMRQGASNYLLKPINKGQMAAELEDMKVKIEKKREEEKGIKELEHKASELDYAKQIQFLSQVYMSEPNEEERNEWLQLFGDKRHHLLYLSIDQNIKQSLSKDLNTWIRMVNKDVEAVFRSCLSNWDTSIPANTWLWKDDLFSFWLLVANSKGKDVLPPIEDMVAILKEKVKKETSNTISIAIGNRFFTLDEFIQNKKKLEALMQNRIVFGSNKVFWLNKIDMDEEKGEKGISNDLLKDVQQIIYSLENGTKQQIIEALEQYFKKIHHLKSARAIEEAVQLLGIRIVNRWIELDGFREKRELFIEVLTLTKNTANFYQLTDKIRNWVFDAMELIDQVKENETDPIYKAKMYINEHLGESITIKIIAQHVYMSPTYFSHYFKEQTGETVLDYITKCRLKKAQEMLETTDSKIYDISLLLGYQDTKYFSRLFRQWYGYSPSQYRENFNKTYNKNMNR</sequence>
<evidence type="ECO:0000259" key="7">
    <source>
        <dbReference type="PROSITE" id="PS50110"/>
    </source>
</evidence>
<dbReference type="AlphaFoldDB" id="A0A2N0Z5N6"/>
<keyword evidence="9" id="KW-1185">Reference proteome</keyword>
<evidence type="ECO:0000313" key="9">
    <source>
        <dbReference type="Proteomes" id="UP000233375"/>
    </source>
</evidence>
<evidence type="ECO:0000259" key="6">
    <source>
        <dbReference type="PROSITE" id="PS01124"/>
    </source>
</evidence>
<reference evidence="8 9" key="1">
    <citation type="journal article" date="2003" name="Int. J. Syst. Evol. Microbiol.">
        <title>Bacillus nealsonii sp. nov., isolated from a spacecraft-assembly facility, whose spores are gamma-radiation resistant.</title>
        <authorList>
            <person name="Venkateswaran K."/>
            <person name="Kempf M."/>
            <person name="Chen F."/>
            <person name="Satomi M."/>
            <person name="Nicholson W."/>
            <person name="Kern R."/>
        </authorList>
    </citation>
    <scope>NUCLEOTIDE SEQUENCE [LARGE SCALE GENOMIC DNA]</scope>
    <source>
        <strain evidence="8 9">FO-92</strain>
    </source>
</reference>
<dbReference type="PROSITE" id="PS01124">
    <property type="entry name" value="HTH_ARAC_FAMILY_2"/>
    <property type="match status" value="1"/>
</dbReference>
<keyword evidence="2" id="KW-0238">DNA-binding</keyword>
<dbReference type="InterPro" id="IPR018060">
    <property type="entry name" value="HTH_AraC"/>
</dbReference>
<dbReference type="SMART" id="SM00342">
    <property type="entry name" value="HTH_ARAC"/>
    <property type="match status" value="1"/>
</dbReference>
<evidence type="ECO:0000256" key="1">
    <source>
        <dbReference type="ARBA" id="ARBA00023015"/>
    </source>
</evidence>
<dbReference type="Proteomes" id="UP000233375">
    <property type="component" value="Unassembled WGS sequence"/>
</dbReference>
<dbReference type="InterPro" id="IPR018062">
    <property type="entry name" value="HTH_AraC-typ_CS"/>
</dbReference>
<dbReference type="GO" id="GO:0043565">
    <property type="term" value="F:sequence-specific DNA binding"/>
    <property type="evidence" value="ECO:0007669"/>
    <property type="project" value="InterPro"/>
</dbReference>
<keyword evidence="5" id="KW-0175">Coiled coil</keyword>
<dbReference type="Gene3D" id="3.40.50.2300">
    <property type="match status" value="1"/>
</dbReference>
<keyword evidence="1" id="KW-0805">Transcription regulation</keyword>
<keyword evidence="4" id="KW-0597">Phosphoprotein</keyword>
<dbReference type="OrthoDB" id="342399at2"/>
<proteinExistence type="predicted"/>
<dbReference type="GO" id="GO:0000160">
    <property type="term" value="P:phosphorelay signal transduction system"/>
    <property type="evidence" value="ECO:0007669"/>
    <property type="project" value="InterPro"/>
</dbReference>
<feature type="domain" description="HTH araC/xylS-type" evidence="6">
    <location>
        <begin position="442"/>
        <end position="540"/>
    </location>
</feature>
<dbReference type="PROSITE" id="PS00041">
    <property type="entry name" value="HTH_ARAC_FAMILY_1"/>
    <property type="match status" value="1"/>
</dbReference>
<dbReference type="SMART" id="SM00448">
    <property type="entry name" value="REC"/>
    <property type="match status" value="1"/>
</dbReference>